<organism evidence="2 3">
    <name type="scientific">Falsihalocynthiibacter arcticus</name>
    <dbReference type="NCBI Taxonomy" id="1579316"/>
    <lineage>
        <taxon>Bacteria</taxon>
        <taxon>Pseudomonadati</taxon>
        <taxon>Pseudomonadota</taxon>
        <taxon>Alphaproteobacteria</taxon>
        <taxon>Rhodobacterales</taxon>
        <taxon>Roseobacteraceae</taxon>
        <taxon>Falsihalocynthiibacter</taxon>
    </lineage>
</organism>
<evidence type="ECO:0000259" key="1">
    <source>
        <dbReference type="Pfam" id="PF00149"/>
    </source>
</evidence>
<dbReference type="InterPro" id="IPR004843">
    <property type="entry name" value="Calcineurin-like_PHP"/>
</dbReference>
<accession>A0A126UY57</accession>
<dbReference type="EMBL" id="CP014327">
    <property type="protein sequence ID" value="AML50984.1"/>
    <property type="molecule type" value="Genomic_DNA"/>
</dbReference>
<protein>
    <submittedName>
        <fullName evidence="2">Serine/threonine protein phosphatase</fullName>
    </submittedName>
</protein>
<dbReference type="InterPro" id="IPR050126">
    <property type="entry name" value="Ap4A_hydrolase"/>
</dbReference>
<dbReference type="AlphaFoldDB" id="A0A126UY57"/>
<dbReference type="Pfam" id="PF00149">
    <property type="entry name" value="Metallophos"/>
    <property type="match status" value="1"/>
</dbReference>
<keyword evidence="3" id="KW-1185">Reference proteome</keyword>
<dbReference type="PANTHER" id="PTHR42850">
    <property type="entry name" value="METALLOPHOSPHOESTERASE"/>
    <property type="match status" value="1"/>
</dbReference>
<dbReference type="RefSeq" id="WP_052274600.1">
    <property type="nucleotide sequence ID" value="NZ_CP014327.1"/>
</dbReference>
<evidence type="ECO:0000313" key="2">
    <source>
        <dbReference type="EMBL" id="AML50984.1"/>
    </source>
</evidence>
<dbReference type="GO" id="GO:0005737">
    <property type="term" value="C:cytoplasm"/>
    <property type="evidence" value="ECO:0007669"/>
    <property type="project" value="TreeGrafter"/>
</dbReference>
<dbReference type="GO" id="GO:0110154">
    <property type="term" value="P:RNA decapping"/>
    <property type="evidence" value="ECO:0007669"/>
    <property type="project" value="TreeGrafter"/>
</dbReference>
<feature type="domain" description="Calcineurin-like phosphoesterase" evidence="1">
    <location>
        <begin position="1"/>
        <end position="207"/>
    </location>
</feature>
<dbReference type="STRING" id="1579316.RC74_06595"/>
<name>A0A126UY57_9RHOB</name>
<evidence type="ECO:0000313" key="3">
    <source>
        <dbReference type="Proteomes" id="UP000070371"/>
    </source>
</evidence>
<dbReference type="Proteomes" id="UP000070371">
    <property type="component" value="Chromosome"/>
</dbReference>
<dbReference type="Gene3D" id="3.60.21.10">
    <property type="match status" value="1"/>
</dbReference>
<dbReference type="KEGG" id="hat:RC74_06595"/>
<reference evidence="2 3" key="1">
    <citation type="submission" date="2016-02" db="EMBL/GenBank/DDBJ databases">
        <title>Complete genome sequence of Halocynthiibacter arcticus PAMC 20958t from arctic marine sediment.</title>
        <authorList>
            <person name="Lee Y.M."/>
            <person name="Baek K."/>
            <person name="Lee H.K."/>
            <person name="Shin S.C."/>
        </authorList>
    </citation>
    <scope>NUCLEOTIDE SEQUENCE [LARGE SCALE GENOMIC DNA]</scope>
    <source>
        <strain evidence="2">PAMC 20958</strain>
    </source>
</reference>
<dbReference type="OrthoDB" id="9807890at2"/>
<dbReference type="InterPro" id="IPR029052">
    <property type="entry name" value="Metallo-depent_PP-like"/>
</dbReference>
<dbReference type="SUPFAM" id="SSF56300">
    <property type="entry name" value="Metallo-dependent phosphatases"/>
    <property type="match status" value="1"/>
</dbReference>
<proteinExistence type="predicted"/>
<dbReference type="GO" id="GO:0008803">
    <property type="term" value="F:bis(5'-nucleosyl)-tetraphosphatase (symmetrical) activity"/>
    <property type="evidence" value="ECO:0007669"/>
    <property type="project" value="TreeGrafter"/>
</dbReference>
<gene>
    <name evidence="2" type="ORF">RC74_06595</name>
</gene>
<dbReference type="GO" id="GO:0016791">
    <property type="term" value="F:phosphatase activity"/>
    <property type="evidence" value="ECO:0007669"/>
    <property type="project" value="TreeGrafter"/>
</dbReference>
<sequence>MRTYAIGDIHGQLDMLHDAHDRIAQDKKRVQDTDAPIVHLGDLVDRGPACKAVVQYLLDGIDAGENWVVLMGNHDRMFLWYLEEVSKNDPHLFIGLDWLNARIGGTETLASYGVDVDAKRRYGEVHAEARSSVPQSHIDFLSQRPTSFTRGDVHFVHAGIRPTVPLNAQDEDDLVWIREGFLDSDVDHGALIVHGHTALTHATRYPNRVNLDSSAAYGNYLTAAVFEGRNVWQLSSTEREEITRHEVPTTLPEAHFFKR</sequence>
<dbReference type="PANTHER" id="PTHR42850:SF4">
    <property type="entry name" value="ZINC-DEPENDENT ENDOPOLYPHOSPHATASE"/>
    <property type="match status" value="1"/>
</dbReference>